<accession>A0AAJ0CAW7</accession>
<protein>
    <submittedName>
        <fullName evidence="1">Uncharacterized protein</fullName>
    </submittedName>
</protein>
<gene>
    <name evidence="1" type="ORF">QQS21_012592</name>
</gene>
<dbReference type="AlphaFoldDB" id="A0AAJ0CAW7"/>
<evidence type="ECO:0000313" key="1">
    <source>
        <dbReference type="EMBL" id="KAK2589730.1"/>
    </source>
</evidence>
<reference evidence="1" key="1">
    <citation type="submission" date="2023-06" db="EMBL/GenBank/DDBJ databases">
        <title>Conoideocrella luteorostrata (Hypocreales: Clavicipitaceae), a potential biocontrol fungus for elongate hemlock scale in United States Christmas tree production areas.</title>
        <authorList>
            <person name="Barrett H."/>
            <person name="Lovett B."/>
            <person name="Macias A.M."/>
            <person name="Stajich J.E."/>
            <person name="Kasson M.T."/>
        </authorList>
    </citation>
    <scope>NUCLEOTIDE SEQUENCE</scope>
    <source>
        <strain evidence="1">ARSEF 14590</strain>
    </source>
</reference>
<comment type="caution">
    <text evidence="1">The sequence shown here is derived from an EMBL/GenBank/DDBJ whole genome shotgun (WGS) entry which is preliminary data.</text>
</comment>
<proteinExistence type="predicted"/>
<organism evidence="1 2">
    <name type="scientific">Conoideocrella luteorostrata</name>
    <dbReference type="NCBI Taxonomy" id="1105319"/>
    <lineage>
        <taxon>Eukaryota</taxon>
        <taxon>Fungi</taxon>
        <taxon>Dikarya</taxon>
        <taxon>Ascomycota</taxon>
        <taxon>Pezizomycotina</taxon>
        <taxon>Sordariomycetes</taxon>
        <taxon>Hypocreomycetidae</taxon>
        <taxon>Hypocreales</taxon>
        <taxon>Clavicipitaceae</taxon>
        <taxon>Conoideocrella</taxon>
    </lineage>
</organism>
<name>A0AAJ0CAW7_9HYPO</name>
<sequence>MAEPDEDSNNGVLCVQKTTDRKHAIVEPGIPSENMKDTQRLRQRTHGQSDTRCPHVCIPCTANTTAPNKGHTWYFASTSDLAEPRCVLKRTNASNKEVTSAVLEFKVRDPLTPRRHVRVASEFGGVESGNPLTAKAVRWVRHNVATRRQEEEQDG</sequence>
<dbReference type="Proteomes" id="UP001251528">
    <property type="component" value="Unassembled WGS sequence"/>
</dbReference>
<evidence type="ECO:0000313" key="2">
    <source>
        <dbReference type="Proteomes" id="UP001251528"/>
    </source>
</evidence>
<dbReference type="EMBL" id="JASWJB010000568">
    <property type="protein sequence ID" value="KAK2589730.1"/>
    <property type="molecule type" value="Genomic_DNA"/>
</dbReference>
<keyword evidence="2" id="KW-1185">Reference proteome</keyword>